<reference evidence="3" key="2">
    <citation type="submission" date="2021-12" db="EMBL/GenBank/DDBJ databases">
        <title>Resequencing data analysis of finger millet.</title>
        <authorList>
            <person name="Hatakeyama M."/>
            <person name="Aluri S."/>
            <person name="Balachadran M.T."/>
            <person name="Sivarajan S.R."/>
            <person name="Poveda L."/>
            <person name="Shimizu-Inatsugi R."/>
            <person name="Schlapbach R."/>
            <person name="Sreeman S.M."/>
            <person name="Shimizu K.K."/>
        </authorList>
    </citation>
    <scope>NUCLEOTIDE SEQUENCE</scope>
</reference>
<feature type="compositionally biased region" description="Low complexity" evidence="1">
    <location>
        <begin position="14"/>
        <end position="44"/>
    </location>
</feature>
<evidence type="ECO:0000313" key="4">
    <source>
        <dbReference type="Proteomes" id="UP001054889"/>
    </source>
</evidence>
<proteinExistence type="predicted"/>
<dbReference type="EMBL" id="BQKI01000013">
    <property type="protein sequence ID" value="GJN06878.1"/>
    <property type="molecule type" value="Genomic_DNA"/>
</dbReference>
<dbReference type="Pfam" id="PF26133">
    <property type="entry name" value="DUF8039"/>
    <property type="match status" value="1"/>
</dbReference>
<organism evidence="3 4">
    <name type="scientific">Eleusine coracana subsp. coracana</name>
    <dbReference type="NCBI Taxonomy" id="191504"/>
    <lineage>
        <taxon>Eukaryota</taxon>
        <taxon>Viridiplantae</taxon>
        <taxon>Streptophyta</taxon>
        <taxon>Embryophyta</taxon>
        <taxon>Tracheophyta</taxon>
        <taxon>Spermatophyta</taxon>
        <taxon>Magnoliopsida</taxon>
        <taxon>Liliopsida</taxon>
        <taxon>Poales</taxon>
        <taxon>Poaceae</taxon>
        <taxon>PACMAD clade</taxon>
        <taxon>Chloridoideae</taxon>
        <taxon>Cynodonteae</taxon>
        <taxon>Eleusininae</taxon>
        <taxon>Eleusine</taxon>
    </lineage>
</organism>
<feature type="compositionally biased region" description="Basic and acidic residues" evidence="1">
    <location>
        <begin position="45"/>
        <end position="56"/>
    </location>
</feature>
<evidence type="ECO:0000256" key="1">
    <source>
        <dbReference type="SAM" id="MobiDB-lite"/>
    </source>
</evidence>
<feature type="domain" description="DUF8039" evidence="2">
    <location>
        <begin position="106"/>
        <end position="195"/>
    </location>
</feature>
<feature type="compositionally biased region" description="Acidic residues" evidence="1">
    <location>
        <begin position="96"/>
        <end position="107"/>
    </location>
</feature>
<evidence type="ECO:0000259" key="2">
    <source>
        <dbReference type="Pfam" id="PF26133"/>
    </source>
</evidence>
<sequence length="199" mass="21871">MPPGRLLASLSTRPDATSPTDAPDAAFDSPADVPDATSASPADAPKAKDMEPKALDAEVDEGDGSPSNYLNLNQEDEKNLESEEDDDVEGPNQGNDDVEGENQDNDDTQTSFQVRLVTLVLSHARMVAYGLAKPLVKGTLFRDHPIPKGYAMVHLVSVKHDHRKRKLDHLGDKGEFKLEKIIGRYVLWHKRDIEFGNSD</sequence>
<reference evidence="3" key="1">
    <citation type="journal article" date="2018" name="DNA Res.">
        <title>Multiple hybrid de novo genome assembly of finger millet, an orphan allotetraploid crop.</title>
        <authorList>
            <person name="Hatakeyama M."/>
            <person name="Aluri S."/>
            <person name="Balachadran M.T."/>
            <person name="Sivarajan S.R."/>
            <person name="Patrignani A."/>
            <person name="Gruter S."/>
            <person name="Poveda L."/>
            <person name="Shimizu-Inatsugi R."/>
            <person name="Baeten J."/>
            <person name="Francoijs K.J."/>
            <person name="Nataraja K.N."/>
            <person name="Reddy Y.A.N."/>
            <person name="Phadnis S."/>
            <person name="Ravikumar R.L."/>
            <person name="Schlapbach R."/>
            <person name="Sreeman S.M."/>
            <person name="Shimizu K.K."/>
        </authorList>
    </citation>
    <scope>NUCLEOTIDE SEQUENCE</scope>
</reference>
<keyword evidence="4" id="KW-1185">Reference proteome</keyword>
<evidence type="ECO:0000313" key="3">
    <source>
        <dbReference type="EMBL" id="GJN06878.1"/>
    </source>
</evidence>
<dbReference type="InterPro" id="IPR058352">
    <property type="entry name" value="DUF8039"/>
</dbReference>
<protein>
    <recommendedName>
        <fullName evidence="2">DUF8039 domain-containing protein</fullName>
    </recommendedName>
</protein>
<accession>A0AAV5D9N2</accession>
<dbReference type="Proteomes" id="UP001054889">
    <property type="component" value="Unassembled WGS sequence"/>
</dbReference>
<dbReference type="AlphaFoldDB" id="A0AAV5D9N2"/>
<feature type="region of interest" description="Disordered" evidence="1">
    <location>
        <begin position="1"/>
        <end position="108"/>
    </location>
</feature>
<comment type="caution">
    <text evidence="3">The sequence shown here is derived from an EMBL/GenBank/DDBJ whole genome shotgun (WGS) entry which is preliminary data.</text>
</comment>
<name>A0AAV5D9N2_ELECO</name>
<gene>
    <name evidence="3" type="primary">ga24648</name>
    <name evidence="3" type="ORF">PR202_ga24648</name>
</gene>